<proteinExistence type="predicted"/>
<reference evidence="2" key="1">
    <citation type="journal article" date="2021" name="PeerJ">
        <title>Extensive microbial diversity within the chicken gut microbiome revealed by metagenomics and culture.</title>
        <authorList>
            <person name="Gilroy R."/>
            <person name="Ravi A."/>
            <person name="Getino M."/>
            <person name="Pursley I."/>
            <person name="Horton D.L."/>
            <person name="Alikhan N.F."/>
            <person name="Baker D."/>
            <person name="Gharbi K."/>
            <person name="Hall N."/>
            <person name="Watson M."/>
            <person name="Adriaenssens E.M."/>
            <person name="Foster-Nyarko E."/>
            <person name="Jarju S."/>
            <person name="Secka A."/>
            <person name="Antonio M."/>
            <person name="Oren A."/>
            <person name="Chaudhuri R.R."/>
            <person name="La Ragione R."/>
            <person name="Hildebrand F."/>
            <person name="Pallen M.J."/>
        </authorList>
    </citation>
    <scope>NUCLEOTIDE SEQUENCE</scope>
    <source>
        <strain evidence="2">CHK179-28034</strain>
    </source>
</reference>
<dbReference type="PANTHER" id="PTHR40056:SF1">
    <property type="entry name" value="DUF1836 DOMAIN-CONTAINING PROTEIN"/>
    <property type="match status" value="1"/>
</dbReference>
<feature type="region of interest" description="Disordered" evidence="1">
    <location>
        <begin position="165"/>
        <end position="185"/>
    </location>
</feature>
<accession>A0A9D2ELN3</accession>
<evidence type="ECO:0000256" key="1">
    <source>
        <dbReference type="SAM" id="MobiDB-lite"/>
    </source>
</evidence>
<evidence type="ECO:0000313" key="3">
    <source>
        <dbReference type="Proteomes" id="UP000824049"/>
    </source>
</evidence>
<dbReference type="AlphaFoldDB" id="A0A9D2ELN3"/>
<dbReference type="EMBL" id="DXBR01000079">
    <property type="protein sequence ID" value="HIZ40004.1"/>
    <property type="molecule type" value="Genomic_DNA"/>
</dbReference>
<dbReference type="PANTHER" id="PTHR40056">
    <property type="entry name" value="HYPOTHETICAL CYTOSOLIC PROTEIN"/>
    <property type="match status" value="1"/>
</dbReference>
<gene>
    <name evidence="2" type="ORF">H9968_08815</name>
</gene>
<dbReference type="Proteomes" id="UP000824049">
    <property type="component" value="Unassembled WGS sequence"/>
</dbReference>
<dbReference type="InterPro" id="IPR014975">
    <property type="entry name" value="DUF1836"/>
</dbReference>
<comment type="caution">
    <text evidence="2">The sequence shown here is derived from an EMBL/GenBank/DDBJ whole genome shotgun (WGS) entry which is preliminary data.</text>
</comment>
<reference evidence="2" key="2">
    <citation type="submission" date="2021-04" db="EMBL/GenBank/DDBJ databases">
        <authorList>
            <person name="Gilroy R."/>
        </authorList>
    </citation>
    <scope>NUCLEOTIDE SEQUENCE</scope>
    <source>
        <strain evidence="2">CHK179-28034</strain>
    </source>
</reference>
<feature type="compositionally biased region" description="Basic residues" evidence="1">
    <location>
        <begin position="174"/>
        <end position="185"/>
    </location>
</feature>
<organism evidence="2 3">
    <name type="scientific">Candidatus Anaerobutyricum stercoris</name>
    <dbReference type="NCBI Taxonomy" id="2838457"/>
    <lineage>
        <taxon>Bacteria</taxon>
        <taxon>Bacillati</taxon>
        <taxon>Bacillota</taxon>
        <taxon>Clostridia</taxon>
        <taxon>Lachnospirales</taxon>
        <taxon>Lachnospiraceae</taxon>
        <taxon>Anaerobutyricum</taxon>
    </lineage>
</organism>
<dbReference type="Pfam" id="PF08876">
    <property type="entry name" value="DUF1836"/>
    <property type="match status" value="1"/>
</dbReference>
<name>A0A9D2ELN3_9FIRM</name>
<evidence type="ECO:0000313" key="2">
    <source>
        <dbReference type="EMBL" id="HIZ40004.1"/>
    </source>
</evidence>
<sequence length="185" mass="21863">MDQITTFMDTHLADSRRYPEDKIMTKTMINNYTKNHLLPPSVKKKYSREHIFLLILIYRLKNMLSITDIQSILEPLTKEYFPANTENGLSLKDIYDKLLSETSDRHHDIEKQILSDWENSRNSFAAFSPSEEDGEYLDDLIFIYKLCYDIYVRKQAIEKIIDCRRQKNSPAEKKAKKSSKNNKTE</sequence>
<protein>
    <submittedName>
        <fullName evidence="2">DUF1836 domain-containing protein</fullName>
    </submittedName>
</protein>